<feature type="transmembrane region" description="Helical" evidence="1">
    <location>
        <begin position="316"/>
        <end position="334"/>
    </location>
</feature>
<dbReference type="AlphaFoldDB" id="A0A3N9TXU8"/>
<protein>
    <submittedName>
        <fullName evidence="3">PAP2 family protein</fullName>
    </submittedName>
</protein>
<keyword evidence="1" id="KW-0812">Transmembrane</keyword>
<proteinExistence type="predicted"/>
<gene>
    <name evidence="3" type="ORF">EES38_17990</name>
</gene>
<name>A0A3N9TXU8_9VIBR</name>
<dbReference type="RefSeq" id="WP_124938601.1">
    <property type="nucleotide sequence ID" value="NZ_RJVQ01000010.1"/>
</dbReference>
<sequence length="367" mass="41832">MSELFKTTESEEPISGWRKLWQPFIRDKVIYLMSFMICLMTFLITQAADVPQQFSFGSYAKAMSYSLAMTIILAATCYYFFLLFHLQRKPLRRFYFKIKLVVQNWPEVINFLVLSQCLSIVLSCFTSLKAAIPAVIPFYLDPYLADWDALMFGGYAPWQLTHSVFSSALSSGVINVLYNIWFFVVWIYLIYSLCIVHRPQIRQRMIVSNCLVWFINGGVLAILFSSAGPAYAERLFPTMTQFQDLMSVLNAQNDVLLKSDYHFHLWALPTQEKLWDAYMAHTLEIGSGISAFPSVHVSTTTLIALSLYAINKFVGFLAWIYVGVILIGSVHLAWHYALDGIGAILLTMAIWTLVGLWLKKTSSLSAL</sequence>
<dbReference type="EMBL" id="RJVQ01000010">
    <property type="protein sequence ID" value="RQW61752.1"/>
    <property type="molecule type" value="Genomic_DNA"/>
</dbReference>
<evidence type="ECO:0000259" key="2">
    <source>
        <dbReference type="Pfam" id="PF14378"/>
    </source>
</evidence>
<keyword evidence="1" id="KW-1133">Transmembrane helix</keyword>
<reference evidence="3 4" key="1">
    <citation type="submission" date="2018-11" db="EMBL/GenBank/DDBJ databases">
        <title>Vibrio LJC006 sp. nov., isolated from seawater during the bloom of the enteromorpha.</title>
        <authorList>
            <person name="Liang J."/>
        </authorList>
    </citation>
    <scope>NUCLEOTIDE SEQUENCE [LARGE SCALE GENOMIC DNA]</scope>
    <source>
        <strain evidence="3 4">LJC006</strain>
    </source>
</reference>
<dbReference type="Proteomes" id="UP000281112">
    <property type="component" value="Unassembled WGS sequence"/>
</dbReference>
<feature type="transmembrane region" description="Helical" evidence="1">
    <location>
        <begin position="176"/>
        <end position="194"/>
    </location>
</feature>
<feature type="transmembrane region" description="Helical" evidence="1">
    <location>
        <begin position="340"/>
        <end position="358"/>
    </location>
</feature>
<dbReference type="InterPro" id="IPR026841">
    <property type="entry name" value="Aur1/Ipt1"/>
</dbReference>
<feature type="transmembrane region" description="Helical" evidence="1">
    <location>
        <begin position="108"/>
        <end position="132"/>
    </location>
</feature>
<evidence type="ECO:0000313" key="3">
    <source>
        <dbReference type="EMBL" id="RQW61752.1"/>
    </source>
</evidence>
<keyword evidence="4" id="KW-1185">Reference proteome</keyword>
<evidence type="ECO:0000256" key="1">
    <source>
        <dbReference type="SAM" id="Phobius"/>
    </source>
</evidence>
<dbReference type="Pfam" id="PF14378">
    <property type="entry name" value="PAP2_3"/>
    <property type="match status" value="1"/>
</dbReference>
<feature type="transmembrane region" description="Helical" evidence="1">
    <location>
        <begin position="285"/>
        <end position="309"/>
    </location>
</feature>
<feature type="transmembrane region" description="Helical" evidence="1">
    <location>
        <begin position="29"/>
        <end position="47"/>
    </location>
</feature>
<dbReference type="OrthoDB" id="9816314at2"/>
<comment type="caution">
    <text evidence="3">The sequence shown here is derived from an EMBL/GenBank/DDBJ whole genome shotgun (WGS) entry which is preliminary data.</text>
</comment>
<keyword evidence="1" id="KW-0472">Membrane</keyword>
<feature type="transmembrane region" description="Helical" evidence="1">
    <location>
        <begin position="206"/>
        <end position="227"/>
    </location>
</feature>
<feature type="transmembrane region" description="Helical" evidence="1">
    <location>
        <begin position="67"/>
        <end position="87"/>
    </location>
</feature>
<feature type="domain" description="Inositolphosphotransferase Aur1/Ipt1" evidence="2">
    <location>
        <begin position="162"/>
        <end position="352"/>
    </location>
</feature>
<dbReference type="GO" id="GO:0016020">
    <property type="term" value="C:membrane"/>
    <property type="evidence" value="ECO:0007669"/>
    <property type="project" value="UniProtKB-SubCell"/>
</dbReference>
<organism evidence="3 4">
    <name type="scientific">Vibrio viridaestus</name>
    <dbReference type="NCBI Taxonomy" id="2487322"/>
    <lineage>
        <taxon>Bacteria</taxon>
        <taxon>Pseudomonadati</taxon>
        <taxon>Pseudomonadota</taxon>
        <taxon>Gammaproteobacteria</taxon>
        <taxon>Vibrionales</taxon>
        <taxon>Vibrionaceae</taxon>
        <taxon>Vibrio</taxon>
    </lineage>
</organism>
<accession>A0A3N9TXU8</accession>
<evidence type="ECO:0000313" key="4">
    <source>
        <dbReference type="Proteomes" id="UP000281112"/>
    </source>
</evidence>